<name>A0A3B1C9L1_9ZZZZ</name>
<feature type="domain" description="HTH arsR-type" evidence="4">
    <location>
        <begin position="1"/>
        <end position="94"/>
    </location>
</feature>
<dbReference type="AlphaFoldDB" id="A0A3B1C9L1"/>
<evidence type="ECO:0000256" key="2">
    <source>
        <dbReference type="ARBA" id="ARBA00023125"/>
    </source>
</evidence>
<dbReference type="InterPro" id="IPR051011">
    <property type="entry name" value="Metal_resp_trans_reg"/>
</dbReference>
<dbReference type="PANTHER" id="PTHR43132">
    <property type="entry name" value="ARSENICAL RESISTANCE OPERON REPRESSOR ARSR-RELATED"/>
    <property type="match status" value="1"/>
</dbReference>
<dbReference type="PANTHER" id="PTHR43132:SF6">
    <property type="entry name" value="HTH-TYPE TRANSCRIPTIONAL REPRESSOR CZRA"/>
    <property type="match status" value="1"/>
</dbReference>
<dbReference type="GO" id="GO:0003677">
    <property type="term" value="F:DNA binding"/>
    <property type="evidence" value="ECO:0007669"/>
    <property type="project" value="UniProtKB-KW"/>
</dbReference>
<proteinExistence type="predicted"/>
<dbReference type="InterPro" id="IPR036388">
    <property type="entry name" value="WH-like_DNA-bd_sf"/>
</dbReference>
<dbReference type="EMBL" id="UOGD01000283">
    <property type="protein sequence ID" value="VAX24852.1"/>
    <property type="molecule type" value="Genomic_DNA"/>
</dbReference>
<dbReference type="Pfam" id="PF01022">
    <property type="entry name" value="HTH_5"/>
    <property type="match status" value="1"/>
</dbReference>
<keyword evidence="2" id="KW-0238">DNA-binding</keyword>
<keyword evidence="3" id="KW-0804">Transcription</keyword>
<dbReference type="InterPro" id="IPR036390">
    <property type="entry name" value="WH_DNA-bd_sf"/>
</dbReference>
<evidence type="ECO:0000259" key="4">
    <source>
        <dbReference type="PROSITE" id="PS50987"/>
    </source>
</evidence>
<dbReference type="NCBIfam" id="NF033788">
    <property type="entry name" value="HTH_metalloreg"/>
    <property type="match status" value="1"/>
</dbReference>
<dbReference type="PROSITE" id="PS50987">
    <property type="entry name" value="HTH_ARSR_2"/>
    <property type="match status" value="1"/>
</dbReference>
<dbReference type="SUPFAM" id="SSF46785">
    <property type="entry name" value="Winged helix' DNA-binding domain"/>
    <property type="match status" value="1"/>
</dbReference>
<dbReference type="CDD" id="cd00090">
    <property type="entry name" value="HTH_ARSR"/>
    <property type="match status" value="1"/>
</dbReference>
<keyword evidence="1" id="KW-0805">Transcription regulation</keyword>
<gene>
    <name evidence="5" type="ORF">MNBD_IGNAVI01-477</name>
</gene>
<evidence type="ECO:0000256" key="1">
    <source>
        <dbReference type="ARBA" id="ARBA00023015"/>
    </source>
</evidence>
<dbReference type="SMART" id="SM00418">
    <property type="entry name" value="HTH_ARSR"/>
    <property type="match status" value="1"/>
</dbReference>
<dbReference type="GO" id="GO:0003700">
    <property type="term" value="F:DNA-binding transcription factor activity"/>
    <property type="evidence" value="ECO:0007669"/>
    <property type="project" value="InterPro"/>
</dbReference>
<dbReference type="InterPro" id="IPR011991">
    <property type="entry name" value="ArsR-like_HTH"/>
</dbReference>
<protein>
    <recommendedName>
        <fullName evidence="4">HTH arsR-type domain-containing protein</fullName>
    </recommendedName>
</protein>
<sequence length="129" mass="15171">MEFLFTQIAAFYKSLADENRLKIIVYLSDGQKSVSKIVEDTNLSQPLISHHLKELKNTKIVKTERKSSFVFYELTEPAIIDLIKLTNHLLVELNEKHNFTIPQESKYDMPFPVMMEKMFKIMNQSMKEK</sequence>
<evidence type="ECO:0000313" key="5">
    <source>
        <dbReference type="EMBL" id="VAX24852.1"/>
    </source>
</evidence>
<dbReference type="PRINTS" id="PR00778">
    <property type="entry name" value="HTHARSR"/>
</dbReference>
<accession>A0A3B1C9L1</accession>
<dbReference type="Gene3D" id="1.10.10.10">
    <property type="entry name" value="Winged helix-like DNA-binding domain superfamily/Winged helix DNA-binding domain"/>
    <property type="match status" value="1"/>
</dbReference>
<evidence type="ECO:0000256" key="3">
    <source>
        <dbReference type="ARBA" id="ARBA00023163"/>
    </source>
</evidence>
<organism evidence="5">
    <name type="scientific">hydrothermal vent metagenome</name>
    <dbReference type="NCBI Taxonomy" id="652676"/>
    <lineage>
        <taxon>unclassified sequences</taxon>
        <taxon>metagenomes</taxon>
        <taxon>ecological metagenomes</taxon>
    </lineage>
</organism>
<reference evidence="5" key="1">
    <citation type="submission" date="2018-06" db="EMBL/GenBank/DDBJ databases">
        <authorList>
            <person name="Zhirakovskaya E."/>
        </authorList>
    </citation>
    <scope>NUCLEOTIDE SEQUENCE</scope>
</reference>
<dbReference type="InterPro" id="IPR001845">
    <property type="entry name" value="HTH_ArsR_DNA-bd_dom"/>
</dbReference>